<evidence type="ECO:0000256" key="3">
    <source>
        <dbReference type="ARBA" id="ARBA00022496"/>
    </source>
</evidence>
<dbReference type="PANTHER" id="PTHR42781">
    <property type="entry name" value="SPERMIDINE/PUTRESCINE IMPORT ATP-BINDING PROTEIN POTA"/>
    <property type="match status" value="1"/>
</dbReference>
<comment type="caution">
    <text evidence="10">The sequence shown here is derived from an EMBL/GenBank/DDBJ whole genome shotgun (WGS) entry which is preliminary data.</text>
</comment>
<keyword evidence="7" id="KW-0406">Ion transport</keyword>
<keyword evidence="2" id="KW-1003">Cell membrane</keyword>
<sequence length="332" mass="34448">MSVVLEARGVRRVYGRTVAVDGASLSLEPGRITGLLGPSGCGKSTLLRCVAGLEPVDGGEVRAGERLLSAPGVHVPPEGRDVGLVFQDYALFPHLTVAENVAFGLSGRPKAERRERALVQLERVRLAHRADAWPSALSGGEQQRVALARALARDPAAILLDEPFSGLDGPLRTEVREATLSALRAAGKAALIVTHDAEDAMLTSDSLALMEAGKILQTGAPRECFLEPVSLAAARLLGDINILPIEAGGTAFGPAPARDGVLMVRPEGLAIGSEGAAVRVEEVRFAGAAAVVALEAGGVRASARVPLASAPSVGETVRVKIDPQFARAFPPL</sequence>
<keyword evidence="5 10" id="KW-0067">ATP-binding</keyword>
<name>A0ABW4MX83_9CAUL</name>
<dbReference type="GO" id="GO:0005524">
    <property type="term" value="F:ATP binding"/>
    <property type="evidence" value="ECO:0007669"/>
    <property type="project" value="UniProtKB-KW"/>
</dbReference>
<evidence type="ECO:0000256" key="2">
    <source>
        <dbReference type="ARBA" id="ARBA00022475"/>
    </source>
</evidence>
<dbReference type="InterPro" id="IPR027417">
    <property type="entry name" value="P-loop_NTPase"/>
</dbReference>
<dbReference type="InterPro" id="IPR050093">
    <property type="entry name" value="ABC_SmlMolc_Importer"/>
</dbReference>
<evidence type="ECO:0000313" key="10">
    <source>
        <dbReference type="EMBL" id="MFD1782197.1"/>
    </source>
</evidence>
<evidence type="ECO:0000256" key="1">
    <source>
        <dbReference type="ARBA" id="ARBA00022448"/>
    </source>
</evidence>
<dbReference type="Pfam" id="PF00005">
    <property type="entry name" value="ABC_tran"/>
    <property type="match status" value="1"/>
</dbReference>
<dbReference type="InterPro" id="IPR008995">
    <property type="entry name" value="Mo/tungstate-bd_C_term_dom"/>
</dbReference>
<dbReference type="SUPFAM" id="SSF52540">
    <property type="entry name" value="P-loop containing nucleoside triphosphate hydrolases"/>
    <property type="match status" value="1"/>
</dbReference>
<dbReference type="RefSeq" id="WP_377280976.1">
    <property type="nucleotide sequence ID" value="NZ_JBHRSI010000003.1"/>
</dbReference>
<dbReference type="PROSITE" id="PS00211">
    <property type="entry name" value="ABC_TRANSPORTER_1"/>
    <property type="match status" value="1"/>
</dbReference>
<keyword evidence="1" id="KW-0813">Transport</keyword>
<dbReference type="PANTHER" id="PTHR42781:SF4">
    <property type="entry name" value="SPERMIDINE_PUTRESCINE IMPORT ATP-BINDING PROTEIN POTA"/>
    <property type="match status" value="1"/>
</dbReference>
<dbReference type="InterPro" id="IPR017871">
    <property type="entry name" value="ABC_transporter-like_CS"/>
</dbReference>
<protein>
    <submittedName>
        <fullName evidence="10">ABC transporter ATP-binding protein</fullName>
    </submittedName>
</protein>
<evidence type="ECO:0000256" key="7">
    <source>
        <dbReference type="ARBA" id="ARBA00023065"/>
    </source>
</evidence>
<proteinExistence type="predicted"/>
<dbReference type="InterPro" id="IPR003439">
    <property type="entry name" value="ABC_transporter-like_ATP-bd"/>
</dbReference>
<evidence type="ECO:0000256" key="4">
    <source>
        <dbReference type="ARBA" id="ARBA00022741"/>
    </source>
</evidence>
<reference evidence="11" key="1">
    <citation type="journal article" date="2019" name="Int. J. Syst. Evol. Microbiol.">
        <title>The Global Catalogue of Microorganisms (GCM) 10K type strain sequencing project: providing services to taxonomists for standard genome sequencing and annotation.</title>
        <authorList>
            <consortium name="The Broad Institute Genomics Platform"/>
            <consortium name="The Broad Institute Genome Sequencing Center for Infectious Disease"/>
            <person name="Wu L."/>
            <person name="Ma J."/>
        </authorList>
    </citation>
    <scope>NUCLEOTIDE SEQUENCE [LARGE SCALE GENOMIC DNA]</scope>
    <source>
        <strain evidence="11">DFY28</strain>
    </source>
</reference>
<keyword evidence="6" id="KW-0408">Iron</keyword>
<dbReference type="SUPFAM" id="SSF50331">
    <property type="entry name" value="MOP-like"/>
    <property type="match status" value="1"/>
</dbReference>
<gene>
    <name evidence="10" type="ORF">ACFSC0_02230</name>
</gene>
<dbReference type="EMBL" id="JBHUEY010000001">
    <property type="protein sequence ID" value="MFD1782197.1"/>
    <property type="molecule type" value="Genomic_DNA"/>
</dbReference>
<evidence type="ECO:0000313" key="11">
    <source>
        <dbReference type="Proteomes" id="UP001597237"/>
    </source>
</evidence>
<dbReference type="InterPro" id="IPR013611">
    <property type="entry name" value="Transp-assoc_OB_typ2"/>
</dbReference>
<evidence type="ECO:0000256" key="8">
    <source>
        <dbReference type="ARBA" id="ARBA00023136"/>
    </source>
</evidence>
<organism evidence="10 11">
    <name type="scientific">Phenylobacterium terrae</name>
    <dbReference type="NCBI Taxonomy" id="2665495"/>
    <lineage>
        <taxon>Bacteria</taxon>
        <taxon>Pseudomonadati</taxon>
        <taxon>Pseudomonadota</taxon>
        <taxon>Alphaproteobacteria</taxon>
        <taxon>Caulobacterales</taxon>
        <taxon>Caulobacteraceae</taxon>
        <taxon>Phenylobacterium</taxon>
    </lineage>
</organism>
<dbReference type="InterPro" id="IPR015853">
    <property type="entry name" value="ABC_transpr_FbpC"/>
</dbReference>
<dbReference type="SMART" id="SM00382">
    <property type="entry name" value="AAA"/>
    <property type="match status" value="1"/>
</dbReference>
<evidence type="ECO:0000256" key="6">
    <source>
        <dbReference type="ARBA" id="ARBA00023004"/>
    </source>
</evidence>
<keyword evidence="11" id="KW-1185">Reference proteome</keyword>
<dbReference type="InterPro" id="IPR003593">
    <property type="entry name" value="AAA+_ATPase"/>
</dbReference>
<dbReference type="Pfam" id="PF08402">
    <property type="entry name" value="TOBE_2"/>
    <property type="match status" value="1"/>
</dbReference>
<evidence type="ECO:0000256" key="5">
    <source>
        <dbReference type="ARBA" id="ARBA00022840"/>
    </source>
</evidence>
<dbReference type="CDD" id="cd03259">
    <property type="entry name" value="ABC_Carb_Solutes_like"/>
    <property type="match status" value="1"/>
</dbReference>
<dbReference type="PROSITE" id="PS50893">
    <property type="entry name" value="ABC_TRANSPORTER_2"/>
    <property type="match status" value="1"/>
</dbReference>
<keyword evidence="4" id="KW-0547">Nucleotide-binding</keyword>
<dbReference type="Gene3D" id="3.40.50.300">
    <property type="entry name" value="P-loop containing nucleotide triphosphate hydrolases"/>
    <property type="match status" value="1"/>
</dbReference>
<dbReference type="Proteomes" id="UP001597237">
    <property type="component" value="Unassembled WGS sequence"/>
</dbReference>
<feature type="domain" description="ABC transporter" evidence="9">
    <location>
        <begin position="5"/>
        <end position="237"/>
    </location>
</feature>
<keyword evidence="8" id="KW-0472">Membrane</keyword>
<keyword evidence="3" id="KW-0410">Iron transport</keyword>
<accession>A0ABW4MX83</accession>
<evidence type="ECO:0000259" key="9">
    <source>
        <dbReference type="PROSITE" id="PS50893"/>
    </source>
</evidence>